<keyword evidence="2" id="KW-0812">Transmembrane</keyword>
<dbReference type="NCBIfam" id="TIGR04215">
    <property type="entry name" value="choice_anch_A"/>
    <property type="match status" value="1"/>
</dbReference>
<dbReference type="EMBL" id="LOHS01000061">
    <property type="protein sequence ID" value="OAH14560.1"/>
    <property type="molecule type" value="Genomic_DNA"/>
</dbReference>
<keyword evidence="2" id="KW-1133">Transmembrane helix</keyword>
<gene>
    <name evidence="5" type="ORF">STSP_20710</name>
</gene>
<feature type="chain" id="PRO_5039538262" description="Choice-of-anchor A domain-containing protein" evidence="3">
    <location>
        <begin position="22"/>
        <end position="452"/>
    </location>
</feature>
<keyword evidence="2" id="KW-0472">Membrane</keyword>
<evidence type="ECO:0000313" key="5">
    <source>
        <dbReference type="EMBL" id="OAH14560.1"/>
    </source>
</evidence>
<feature type="transmembrane region" description="Helical" evidence="2">
    <location>
        <begin position="422"/>
        <end position="442"/>
    </location>
</feature>
<evidence type="ECO:0000313" key="6">
    <source>
        <dbReference type="Proteomes" id="UP000077381"/>
    </source>
</evidence>
<feature type="domain" description="Choice-of-anchor A" evidence="4">
    <location>
        <begin position="32"/>
        <end position="331"/>
    </location>
</feature>
<dbReference type="Pfam" id="PF20597">
    <property type="entry name" value="pAdhesive_15"/>
    <property type="match status" value="1"/>
</dbReference>
<accession>A0A177HV68</accession>
<organism evidence="5 6">
    <name type="scientific">Streptomyces jeddahensis</name>
    <dbReference type="NCBI Taxonomy" id="1716141"/>
    <lineage>
        <taxon>Bacteria</taxon>
        <taxon>Bacillati</taxon>
        <taxon>Actinomycetota</taxon>
        <taxon>Actinomycetes</taxon>
        <taxon>Kitasatosporales</taxon>
        <taxon>Streptomycetaceae</taxon>
        <taxon>Streptomyces</taxon>
    </lineage>
</organism>
<name>A0A177HV68_9ACTN</name>
<dbReference type="OrthoDB" id="3404418at2"/>
<reference evidence="5 6" key="1">
    <citation type="submission" date="2015-12" db="EMBL/GenBank/DDBJ databases">
        <title>Genome sequence of Streptomyces sp. G25.</title>
        <authorList>
            <person name="Poehlein A."/>
            <person name="Roettig A."/>
            <person name="Hiessl S."/>
            <person name="Hauschild P."/>
            <person name="Schauer J."/>
            <person name="Madkour M.H."/>
            <person name="Al-Ansari A.M."/>
            <person name="Almakishah N.H."/>
            <person name="Steinbuechel A."/>
            <person name="Daniel R."/>
        </authorList>
    </citation>
    <scope>NUCLEOTIDE SEQUENCE [LARGE SCALE GENOMIC DNA]</scope>
    <source>
        <strain evidence="6">G25(2015)</strain>
    </source>
</reference>
<comment type="caution">
    <text evidence="5">The sequence shown here is derived from an EMBL/GenBank/DDBJ whole genome shotgun (WGS) entry which is preliminary data.</text>
</comment>
<evidence type="ECO:0000256" key="2">
    <source>
        <dbReference type="SAM" id="Phobius"/>
    </source>
</evidence>
<dbReference type="Proteomes" id="UP000077381">
    <property type="component" value="Unassembled WGS sequence"/>
</dbReference>
<feature type="region of interest" description="Disordered" evidence="1">
    <location>
        <begin position="358"/>
        <end position="419"/>
    </location>
</feature>
<dbReference type="STRING" id="1716141.STSP_20710"/>
<keyword evidence="3" id="KW-0732">Signal</keyword>
<proteinExistence type="predicted"/>
<evidence type="ECO:0000256" key="1">
    <source>
        <dbReference type="SAM" id="MobiDB-lite"/>
    </source>
</evidence>
<dbReference type="InterPro" id="IPR026588">
    <property type="entry name" value="Choice_anch_A"/>
</dbReference>
<evidence type="ECO:0000256" key="3">
    <source>
        <dbReference type="SAM" id="SignalP"/>
    </source>
</evidence>
<keyword evidence="6" id="KW-1185">Reference proteome</keyword>
<dbReference type="AlphaFoldDB" id="A0A177HV68"/>
<dbReference type="PATRIC" id="fig|1716141.3.peg.2174"/>
<feature type="signal peptide" evidence="3">
    <location>
        <begin position="1"/>
        <end position="21"/>
    </location>
</feature>
<feature type="compositionally biased region" description="Pro residues" evidence="1">
    <location>
        <begin position="366"/>
        <end position="407"/>
    </location>
</feature>
<protein>
    <recommendedName>
        <fullName evidence="4">Choice-of-anchor A domain-containing protein</fullName>
    </recommendedName>
</protein>
<evidence type="ECO:0000259" key="4">
    <source>
        <dbReference type="Pfam" id="PF20597"/>
    </source>
</evidence>
<sequence length="452" mass="45559">MSLAACGGCLALLTAALGGTAAADTVSIGNPVDGSNGFGVVTEGDAVLGSTESEGPVAIGGDLSFGSGYNVALHTPGSFTAPGDAQPTALLVGGRVDYAASDPTGVLRVLQNGYVKIGDMTGSQVMNTDANGAEVNTHIGRTGGGYAAIPHIELTTREPAAAVGPADLMDFPSLFSTFRDRADTMAACANNVTLLDGNENPLPDQQTVAPGSNVKIALTPGETNVLHVTGETLNNIANLTFLDQPSADTPFLVVVDTTATGGTFTWHTPNLAGVSGVNAPYMLWDFPDATDITIADGDTLDGTIYAPRANLTDLDPTNIQGDIIAKTLTAGPTAGSGGPVNAGEIHYFPFAANLRCDDSGASPSPSDIPSPSPSDSPAPPPSDSPSPSPSDSRPPSPTPQPPTPAPAPSHAGPHLPDTGASAMHIAATVAALLVTCGAWLAVRAGRQRSRRS</sequence>